<dbReference type="OrthoDB" id="3048586at2759"/>
<dbReference type="Proteomes" id="UP000053477">
    <property type="component" value="Unassembled WGS sequence"/>
</dbReference>
<evidence type="ECO:0000313" key="1">
    <source>
        <dbReference type="EMBL" id="KLO10101.1"/>
    </source>
</evidence>
<accession>A0A0H2RZ99</accession>
<dbReference type="InParanoid" id="A0A0H2RZ99"/>
<dbReference type="AlphaFoldDB" id="A0A0H2RZ99"/>
<protein>
    <submittedName>
        <fullName evidence="1">Uncharacterized protein</fullName>
    </submittedName>
</protein>
<sequence length="223" mass="25146">MLKFKRVNVSGRPPKLNAYRSSRIIVRLTGEPLEQDNNTLTNFYITLQQILQMSQLHIRGVEYTRSGNIAISAAEPTTAEQLLTQGDSILHALRRVGAFGGGASLELDGPWSNVVVHKVPLRRLAEMDEEGMLDFEGWEVRFRKQIEELNGVQDMRSSCQRLWVLSREGTLAEMWDKGFRDVSIRMDLSDGGLAEQLKLQGVYIGGVHCRTSQYRARPKSPSS</sequence>
<organism evidence="1 2">
    <name type="scientific">Schizopora paradoxa</name>
    <dbReference type="NCBI Taxonomy" id="27342"/>
    <lineage>
        <taxon>Eukaryota</taxon>
        <taxon>Fungi</taxon>
        <taxon>Dikarya</taxon>
        <taxon>Basidiomycota</taxon>
        <taxon>Agaricomycotina</taxon>
        <taxon>Agaricomycetes</taxon>
        <taxon>Hymenochaetales</taxon>
        <taxon>Schizoporaceae</taxon>
        <taxon>Schizopora</taxon>
    </lineage>
</organism>
<proteinExistence type="predicted"/>
<reference evidence="1 2" key="1">
    <citation type="submission" date="2015-04" db="EMBL/GenBank/DDBJ databases">
        <title>Complete genome sequence of Schizopora paradoxa KUC8140, a cosmopolitan wood degrader in East Asia.</title>
        <authorList>
            <consortium name="DOE Joint Genome Institute"/>
            <person name="Min B."/>
            <person name="Park H."/>
            <person name="Jang Y."/>
            <person name="Kim J.-J."/>
            <person name="Kim K.H."/>
            <person name="Pangilinan J."/>
            <person name="Lipzen A."/>
            <person name="Riley R."/>
            <person name="Grigoriev I.V."/>
            <person name="Spatafora J.W."/>
            <person name="Choi I.-G."/>
        </authorList>
    </citation>
    <scope>NUCLEOTIDE SEQUENCE [LARGE SCALE GENOMIC DNA]</scope>
    <source>
        <strain evidence="1 2">KUC8140</strain>
    </source>
</reference>
<evidence type="ECO:0000313" key="2">
    <source>
        <dbReference type="Proteomes" id="UP000053477"/>
    </source>
</evidence>
<dbReference type="EMBL" id="KQ086036">
    <property type="protein sequence ID" value="KLO10101.1"/>
    <property type="molecule type" value="Genomic_DNA"/>
</dbReference>
<keyword evidence="2" id="KW-1185">Reference proteome</keyword>
<gene>
    <name evidence="1" type="ORF">SCHPADRAFT_892625</name>
</gene>
<name>A0A0H2RZ99_9AGAM</name>